<dbReference type="Proteomes" id="UP000237481">
    <property type="component" value="Unassembled WGS sequence"/>
</dbReference>
<organism evidence="3 4">
    <name type="scientific">Tolypocladium paradoxum</name>
    <dbReference type="NCBI Taxonomy" id="94208"/>
    <lineage>
        <taxon>Eukaryota</taxon>
        <taxon>Fungi</taxon>
        <taxon>Dikarya</taxon>
        <taxon>Ascomycota</taxon>
        <taxon>Pezizomycotina</taxon>
        <taxon>Sordariomycetes</taxon>
        <taxon>Hypocreomycetidae</taxon>
        <taxon>Hypocreales</taxon>
        <taxon>Ophiocordycipitaceae</taxon>
        <taxon>Tolypocladium</taxon>
    </lineage>
</organism>
<keyword evidence="2" id="KW-0812">Transmembrane</keyword>
<evidence type="ECO:0000313" key="3">
    <source>
        <dbReference type="EMBL" id="POR37924.1"/>
    </source>
</evidence>
<keyword evidence="2" id="KW-0472">Membrane</keyword>
<comment type="caution">
    <text evidence="3">The sequence shown here is derived from an EMBL/GenBank/DDBJ whole genome shotgun (WGS) entry which is preliminary data.</text>
</comment>
<feature type="region of interest" description="Disordered" evidence="1">
    <location>
        <begin position="161"/>
        <end position="316"/>
    </location>
</feature>
<proteinExistence type="predicted"/>
<dbReference type="OrthoDB" id="5236168at2759"/>
<dbReference type="EMBL" id="PKSG01000191">
    <property type="protein sequence ID" value="POR37924.1"/>
    <property type="molecule type" value="Genomic_DNA"/>
</dbReference>
<name>A0A2S4L648_9HYPO</name>
<reference evidence="3 4" key="1">
    <citation type="submission" date="2018-01" db="EMBL/GenBank/DDBJ databases">
        <title>Harnessing the power of phylogenomics to disentangle the directionality and signatures of interkingdom host jumping in the parasitic fungal genus Tolypocladium.</title>
        <authorList>
            <person name="Quandt C.A."/>
            <person name="Patterson W."/>
            <person name="Spatafora J.W."/>
        </authorList>
    </citation>
    <scope>NUCLEOTIDE SEQUENCE [LARGE SCALE GENOMIC DNA]</scope>
    <source>
        <strain evidence="3 4">NRBC 100945</strain>
    </source>
</reference>
<feature type="compositionally biased region" description="Basic and acidic residues" evidence="1">
    <location>
        <begin position="342"/>
        <end position="351"/>
    </location>
</feature>
<protein>
    <submittedName>
        <fullName evidence="3">Uncharacterized protein</fullName>
    </submittedName>
</protein>
<keyword evidence="2" id="KW-1133">Transmembrane helix</keyword>
<accession>A0A2S4L648</accession>
<dbReference type="AlphaFoldDB" id="A0A2S4L648"/>
<evidence type="ECO:0000256" key="2">
    <source>
        <dbReference type="SAM" id="Phobius"/>
    </source>
</evidence>
<sequence length="370" mass="40534">MGALDSCVLPGVTRNAWESTPILRELGRCLGWHCLTAAEKSGIILSIVVVSAVLLLAYMYYLGRATISRRGRTSVRLPGGRRVEHRRGQPPNTAIAPLPVVRQWPGYPAQVIYQPALFSVDEAHRARAQPYVGPGYHRHTLPAIMYPLPPIHRYPTMPIQQQCGHQDASLRGTARSESNMQTPQASPSSPPASLRRPRQPTLLQRLGRALRMPVGRASTIASTSVPGTPRRTISGESANTRRAPRRDEETAATDGGAGNGEMGRQNQSPRGRGGSVAAEEDETRSLQTNAATVHSDDFQMVNSPSPLLRQPEADGENDVNMAELCASHWIPSESSVQMEEMPPGRRRETVHDAVGPECKARRRDDQAERH</sequence>
<gene>
    <name evidence="3" type="ORF">TPAR_01877</name>
</gene>
<feature type="region of interest" description="Disordered" evidence="1">
    <location>
        <begin position="332"/>
        <end position="370"/>
    </location>
</feature>
<feature type="compositionally biased region" description="Basic and acidic residues" evidence="1">
    <location>
        <begin position="358"/>
        <end position="370"/>
    </location>
</feature>
<evidence type="ECO:0000313" key="4">
    <source>
        <dbReference type="Proteomes" id="UP000237481"/>
    </source>
</evidence>
<evidence type="ECO:0000256" key="1">
    <source>
        <dbReference type="SAM" id="MobiDB-lite"/>
    </source>
</evidence>
<feature type="compositionally biased region" description="Low complexity" evidence="1">
    <location>
        <begin position="183"/>
        <end position="206"/>
    </location>
</feature>
<feature type="transmembrane region" description="Helical" evidence="2">
    <location>
        <begin position="42"/>
        <end position="62"/>
    </location>
</feature>
<keyword evidence="4" id="KW-1185">Reference proteome</keyword>